<comment type="caution">
    <text evidence="2">The sequence shown here is derived from an EMBL/GenBank/DDBJ whole genome shotgun (WGS) entry which is preliminary data.</text>
</comment>
<dbReference type="EMBL" id="BAABHK010000024">
    <property type="protein sequence ID" value="GAA4638866.1"/>
    <property type="molecule type" value="Genomic_DNA"/>
</dbReference>
<proteinExistence type="predicted"/>
<dbReference type="InterPro" id="IPR013901">
    <property type="entry name" value="Anthrone_oxy"/>
</dbReference>
<protein>
    <submittedName>
        <fullName evidence="2">DUF1772 domain-containing protein</fullName>
    </submittedName>
</protein>
<evidence type="ECO:0000256" key="1">
    <source>
        <dbReference type="SAM" id="Phobius"/>
    </source>
</evidence>
<evidence type="ECO:0000313" key="2">
    <source>
        <dbReference type="EMBL" id="GAA4638866.1"/>
    </source>
</evidence>
<name>A0ABP8UTX1_9ACTN</name>
<gene>
    <name evidence="2" type="ORF">GCM10023196_098270</name>
</gene>
<dbReference type="Pfam" id="PF08592">
    <property type="entry name" value="Anthrone_oxy"/>
    <property type="match status" value="1"/>
</dbReference>
<organism evidence="2 3">
    <name type="scientific">Actinoallomurus vinaceus</name>
    <dbReference type="NCBI Taxonomy" id="1080074"/>
    <lineage>
        <taxon>Bacteria</taxon>
        <taxon>Bacillati</taxon>
        <taxon>Actinomycetota</taxon>
        <taxon>Actinomycetes</taxon>
        <taxon>Streptosporangiales</taxon>
        <taxon>Thermomonosporaceae</taxon>
        <taxon>Actinoallomurus</taxon>
    </lineage>
</organism>
<accession>A0ABP8UTX1</accession>
<evidence type="ECO:0000313" key="3">
    <source>
        <dbReference type="Proteomes" id="UP001501442"/>
    </source>
</evidence>
<keyword evidence="1" id="KW-1133">Transmembrane helix</keyword>
<keyword evidence="1" id="KW-0812">Transmembrane</keyword>
<dbReference type="RefSeq" id="WP_345442428.1">
    <property type="nucleotide sequence ID" value="NZ_BAABHK010000024.1"/>
</dbReference>
<sequence length="151" mass="15627">MGEVLLPIALLASGLAAGVLLGAAMGPVPFYMTLPPGQYVRAHAFAVGRYDPLQPACLLITVVADAAIAVTGGPGRAPAIVGAVLAAAVVCVSLTRNVPVNRWVKSLDPDALPPDWSSRDPRLFWARWNRIRTALAVLALAANAVTAGVVQ</sequence>
<reference evidence="3" key="1">
    <citation type="journal article" date="2019" name="Int. J. Syst. Evol. Microbiol.">
        <title>The Global Catalogue of Microorganisms (GCM) 10K type strain sequencing project: providing services to taxonomists for standard genome sequencing and annotation.</title>
        <authorList>
            <consortium name="The Broad Institute Genomics Platform"/>
            <consortium name="The Broad Institute Genome Sequencing Center for Infectious Disease"/>
            <person name="Wu L."/>
            <person name="Ma J."/>
        </authorList>
    </citation>
    <scope>NUCLEOTIDE SEQUENCE [LARGE SCALE GENOMIC DNA]</scope>
    <source>
        <strain evidence="3">JCM 17939</strain>
    </source>
</reference>
<keyword evidence="3" id="KW-1185">Reference proteome</keyword>
<dbReference type="Proteomes" id="UP001501442">
    <property type="component" value="Unassembled WGS sequence"/>
</dbReference>
<keyword evidence="1" id="KW-0472">Membrane</keyword>
<feature type="transmembrane region" description="Helical" evidence="1">
    <location>
        <begin position="131"/>
        <end position="150"/>
    </location>
</feature>
<feature type="transmembrane region" description="Helical" evidence="1">
    <location>
        <begin position="77"/>
        <end position="95"/>
    </location>
</feature>